<feature type="compositionally biased region" description="Low complexity" evidence="7">
    <location>
        <begin position="300"/>
        <end position="314"/>
    </location>
</feature>
<dbReference type="InterPro" id="IPR013088">
    <property type="entry name" value="Znf_NHR/GATA"/>
</dbReference>
<sequence length="784" mass="80422">MDGQQHQLAQAPPRASTSASAGAGGIRLPPLSSLIQGVPSKTNSNTGGSISSNSSSRSPSSTSVHSHGQSRRSPYMAEYGSRHPPSPQQQQQQQYSYQHHHRIYSAAQQQQFQQEMHRQSAASTPGYARPPPPSRSPGMLTKSATSLDAAAYRAAPGPAHAHAHAHSRAPPPPMLTTSSTMYAPSMGGARTHAAQPPPHDRYRRAGTMHVPVERGSRYLPSPPQQAAYQAHRDSLPEIIRWRPLPQSSADRVSVKDTRLMSAASKAAAVRAASAAVSAAVRRIGRMAGGKRSYTAALAAGEGPAAGGQPEQPQAKRGRTSKSSSPGSLAAPVSAGAATAAAAAARGPKTPSAAAAAAAAPVGPMTCINCGTTKTPLWRRDPRNQPICNACGLYLKSYGKMRPLSLKRAQKHAASTAPGAVGEAAAKAGHAAGGCRHDGDEGTCPGDGTCNGKGGGPSCDGCPAYNQKHLPHTTRPIPAAAPSAAAAPGGVRRLTAAERAAAIVNGAATDEHGNIVGPIPESAVGRVPPSVAAAVAAAAAAATAATAAAEAASSPPAASAADDAADSAVVVERAAAERAICFNCGTDYTPLWRRDADGHIACNACGLYYKLHGRHRPISLKRDAIKRRRRGFAKRPPHDGNDDNDNDQDDRPLSVSVSVSRSASPHPASAPAPAPLPADPAGSSPPRATVSADDEEQTPAPVLASPQTALSENGLQTLMAAASMSPPIAPDDAAAGIAAQSLPSTADPGEMEKCREELQRECARLKALLDRSTSLLESLNKAQSR</sequence>
<feature type="compositionally biased region" description="Low complexity" evidence="7">
    <location>
        <begin position="88"/>
        <end position="97"/>
    </location>
</feature>
<feature type="domain" description="GATA-type" evidence="8">
    <location>
        <begin position="580"/>
        <end position="627"/>
    </location>
</feature>
<dbReference type="PANTHER" id="PTHR10071">
    <property type="entry name" value="TRANSCRIPTION FACTOR GATA FAMILY MEMBER"/>
    <property type="match status" value="1"/>
</dbReference>
<evidence type="ECO:0000256" key="5">
    <source>
        <dbReference type="ARBA" id="ARBA00023242"/>
    </source>
</evidence>
<feature type="domain" description="GATA-type" evidence="8">
    <location>
        <begin position="360"/>
        <end position="415"/>
    </location>
</feature>
<name>A0A9W8LGS0_9FUNG</name>
<feature type="compositionally biased region" description="Pro residues" evidence="7">
    <location>
        <begin position="667"/>
        <end position="677"/>
    </location>
</feature>
<dbReference type="Gene3D" id="3.30.50.10">
    <property type="entry name" value="Erythroid Transcription Factor GATA-1, subunit A"/>
    <property type="match status" value="2"/>
</dbReference>
<evidence type="ECO:0000256" key="7">
    <source>
        <dbReference type="SAM" id="MobiDB-lite"/>
    </source>
</evidence>
<feature type="region of interest" description="Disordered" evidence="7">
    <location>
        <begin position="1"/>
        <end position="208"/>
    </location>
</feature>
<evidence type="ECO:0000256" key="2">
    <source>
        <dbReference type="ARBA" id="ARBA00022723"/>
    </source>
</evidence>
<dbReference type="PANTHER" id="PTHR10071:SF281">
    <property type="entry name" value="BOX A-BINDING FACTOR-RELATED"/>
    <property type="match status" value="1"/>
</dbReference>
<evidence type="ECO:0000256" key="3">
    <source>
        <dbReference type="ARBA" id="ARBA00022771"/>
    </source>
</evidence>
<feature type="compositionally biased region" description="Low complexity" evidence="7">
    <location>
        <begin position="322"/>
        <end position="331"/>
    </location>
</feature>
<evidence type="ECO:0000256" key="6">
    <source>
        <dbReference type="PROSITE-ProRule" id="PRU00094"/>
    </source>
</evidence>
<keyword evidence="10" id="KW-1185">Reference proteome</keyword>
<feature type="compositionally biased region" description="Low complexity" evidence="7">
    <location>
        <begin position="653"/>
        <end position="666"/>
    </location>
</feature>
<dbReference type="FunFam" id="3.30.50.10:FF:000007">
    <property type="entry name" value="Nitrogen regulatory AreA, N-terminal"/>
    <property type="match status" value="1"/>
</dbReference>
<dbReference type="InterPro" id="IPR039355">
    <property type="entry name" value="Transcription_factor_GATA"/>
</dbReference>
<gene>
    <name evidence="9" type="primary">SFU1_2</name>
    <name evidence="9" type="ORF">GGI15_004142</name>
</gene>
<dbReference type="InterPro" id="IPR000679">
    <property type="entry name" value="Znf_GATA"/>
</dbReference>
<dbReference type="GO" id="GO:0005634">
    <property type="term" value="C:nucleus"/>
    <property type="evidence" value="ECO:0007669"/>
    <property type="project" value="UniProtKB-SubCell"/>
</dbReference>
<keyword evidence="2" id="KW-0479">Metal-binding</keyword>
<keyword evidence="5" id="KW-0539">Nucleus</keyword>
<dbReference type="Proteomes" id="UP001140172">
    <property type="component" value="Unassembled WGS sequence"/>
</dbReference>
<evidence type="ECO:0000313" key="9">
    <source>
        <dbReference type="EMBL" id="KAJ2778549.1"/>
    </source>
</evidence>
<dbReference type="GO" id="GO:0045944">
    <property type="term" value="P:positive regulation of transcription by RNA polymerase II"/>
    <property type="evidence" value="ECO:0007669"/>
    <property type="project" value="TreeGrafter"/>
</dbReference>
<dbReference type="SUPFAM" id="SSF57716">
    <property type="entry name" value="Glucocorticoid receptor-like (DNA-binding domain)"/>
    <property type="match status" value="2"/>
</dbReference>
<evidence type="ECO:0000259" key="8">
    <source>
        <dbReference type="PROSITE" id="PS50114"/>
    </source>
</evidence>
<keyword evidence="4" id="KW-0862">Zinc</keyword>
<proteinExistence type="predicted"/>
<dbReference type="GO" id="GO:0000978">
    <property type="term" value="F:RNA polymerase II cis-regulatory region sequence-specific DNA binding"/>
    <property type="evidence" value="ECO:0007669"/>
    <property type="project" value="TreeGrafter"/>
</dbReference>
<dbReference type="AlphaFoldDB" id="A0A9W8LGS0"/>
<dbReference type="PROSITE" id="PS50114">
    <property type="entry name" value="GATA_ZN_FINGER_2"/>
    <property type="match status" value="2"/>
</dbReference>
<feature type="compositionally biased region" description="Low complexity" evidence="7">
    <location>
        <begin position="40"/>
        <end position="67"/>
    </location>
</feature>
<dbReference type="PRINTS" id="PR00619">
    <property type="entry name" value="GATAZNFINGER"/>
</dbReference>
<dbReference type="Pfam" id="PF00320">
    <property type="entry name" value="GATA"/>
    <property type="match status" value="2"/>
</dbReference>
<evidence type="ECO:0000256" key="1">
    <source>
        <dbReference type="ARBA" id="ARBA00004123"/>
    </source>
</evidence>
<keyword evidence="3 6" id="KW-0863">Zinc-finger</keyword>
<dbReference type="CDD" id="cd00202">
    <property type="entry name" value="ZnF_GATA"/>
    <property type="match status" value="2"/>
</dbReference>
<dbReference type="SMART" id="SM00401">
    <property type="entry name" value="ZnF_GATA"/>
    <property type="match status" value="2"/>
</dbReference>
<dbReference type="OrthoDB" id="515401at2759"/>
<feature type="region of interest" description="Disordered" evidence="7">
    <location>
        <begin position="629"/>
        <end position="706"/>
    </location>
</feature>
<dbReference type="EMBL" id="JANBUM010000344">
    <property type="protein sequence ID" value="KAJ2778549.1"/>
    <property type="molecule type" value="Genomic_DNA"/>
</dbReference>
<comment type="subcellular location">
    <subcellularLocation>
        <location evidence="1">Nucleus</location>
    </subcellularLocation>
</comment>
<evidence type="ECO:0000313" key="10">
    <source>
        <dbReference type="Proteomes" id="UP001140172"/>
    </source>
</evidence>
<dbReference type="PROSITE" id="PS00344">
    <property type="entry name" value="GATA_ZN_FINGER_1"/>
    <property type="match status" value="2"/>
</dbReference>
<feature type="region of interest" description="Disordered" evidence="7">
    <location>
        <begin position="300"/>
        <end position="331"/>
    </location>
</feature>
<dbReference type="GO" id="GO:0000981">
    <property type="term" value="F:DNA-binding transcription factor activity, RNA polymerase II-specific"/>
    <property type="evidence" value="ECO:0007669"/>
    <property type="project" value="TreeGrafter"/>
</dbReference>
<comment type="caution">
    <text evidence="9">The sequence shown here is derived from an EMBL/GenBank/DDBJ whole genome shotgun (WGS) entry which is preliminary data.</text>
</comment>
<dbReference type="GO" id="GO:0000122">
    <property type="term" value="P:negative regulation of transcription by RNA polymerase II"/>
    <property type="evidence" value="ECO:0007669"/>
    <property type="project" value="TreeGrafter"/>
</dbReference>
<protein>
    <submittedName>
        <fullName evidence="9">GATA type transcriptional activator of nitrogen-regulated proteins</fullName>
    </submittedName>
</protein>
<organism evidence="9 10">
    <name type="scientific">Coemansia interrupta</name>
    <dbReference type="NCBI Taxonomy" id="1126814"/>
    <lineage>
        <taxon>Eukaryota</taxon>
        <taxon>Fungi</taxon>
        <taxon>Fungi incertae sedis</taxon>
        <taxon>Zoopagomycota</taxon>
        <taxon>Kickxellomycotina</taxon>
        <taxon>Kickxellomycetes</taxon>
        <taxon>Kickxellales</taxon>
        <taxon>Kickxellaceae</taxon>
        <taxon>Coemansia</taxon>
    </lineage>
</organism>
<evidence type="ECO:0000256" key="4">
    <source>
        <dbReference type="ARBA" id="ARBA00022833"/>
    </source>
</evidence>
<dbReference type="GO" id="GO:0008270">
    <property type="term" value="F:zinc ion binding"/>
    <property type="evidence" value="ECO:0007669"/>
    <property type="project" value="UniProtKB-KW"/>
</dbReference>
<accession>A0A9W8LGS0</accession>
<feature type="compositionally biased region" description="Low complexity" evidence="7">
    <location>
        <begin position="149"/>
        <end position="160"/>
    </location>
</feature>
<reference evidence="9" key="1">
    <citation type="submission" date="2022-07" db="EMBL/GenBank/DDBJ databases">
        <title>Phylogenomic reconstructions and comparative analyses of Kickxellomycotina fungi.</title>
        <authorList>
            <person name="Reynolds N.K."/>
            <person name="Stajich J.E."/>
            <person name="Barry K."/>
            <person name="Grigoriev I.V."/>
            <person name="Crous P."/>
            <person name="Smith M.E."/>
        </authorList>
    </citation>
    <scope>NUCLEOTIDE SEQUENCE</scope>
    <source>
        <strain evidence="9">BCRC 34489</strain>
    </source>
</reference>